<feature type="compositionally biased region" description="Acidic residues" evidence="1">
    <location>
        <begin position="324"/>
        <end position="335"/>
    </location>
</feature>
<proteinExistence type="predicted"/>
<keyword evidence="4" id="KW-1185">Reference proteome</keyword>
<sequence>MVTDIKNITSIQIHELNRILEESTKLDELPYDVESNTIYRLSLNDMTKVTFFEKCARRDLVNYRDKQIGKRQSHGNCKSSTSHVFKRILPSTVVQIENLVRTQSSSTAYKSLVGNATKEPPRNVNQVKYVRKKFLRQKRLTSDELSNLYLLSLEIDNYVREMSLQPQLTVVLMHEQAEKNFQQLLSITKTPITLYYDTTFQLGDFYVSILAYVHHSFVENPVIPLAILIHDHKNREAHDKKTNILKAHPSIGKKCILISDGELSFKNSFHDAFPVMKHLRCHNHYANDLKKWLKEDFNKQYRSISKRSKRPKTISVNKNKHDDENEDNDNEDENNNEVNIQQTTLTVNISEDELYKQMKEQHVTQHMDDVLNLLRSQSKQLFLIDYEQMKKRWCPRFKKYFETWHLPHIDELGEPVRTLPLQH</sequence>
<dbReference type="AlphaFoldDB" id="A0A814EGH8"/>
<dbReference type="EMBL" id="CAJOBC010002585">
    <property type="protein sequence ID" value="CAF3740510.1"/>
    <property type="molecule type" value="Genomic_DNA"/>
</dbReference>
<reference evidence="2" key="1">
    <citation type="submission" date="2021-02" db="EMBL/GenBank/DDBJ databases">
        <authorList>
            <person name="Nowell W R."/>
        </authorList>
    </citation>
    <scope>NUCLEOTIDE SEQUENCE</scope>
</reference>
<dbReference type="Proteomes" id="UP000681722">
    <property type="component" value="Unassembled WGS sequence"/>
</dbReference>
<evidence type="ECO:0000313" key="3">
    <source>
        <dbReference type="EMBL" id="CAF3740510.1"/>
    </source>
</evidence>
<evidence type="ECO:0000313" key="2">
    <source>
        <dbReference type="EMBL" id="CAF0967033.1"/>
    </source>
</evidence>
<evidence type="ECO:0000256" key="1">
    <source>
        <dbReference type="SAM" id="MobiDB-lite"/>
    </source>
</evidence>
<feature type="region of interest" description="Disordered" evidence="1">
    <location>
        <begin position="304"/>
        <end position="338"/>
    </location>
</feature>
<dbReference type="EMBL" id="CAJNOQ010002585">
    <property type="protein sequence ID" value="CAF0967033.1"/>
    <property type="molecule type" value="Genomic_DNA"/>
</dbReference>
<evidence type="ECO:0008006" key="5">
    <source>
        <dbReference type="Google" id="ProtNLM"/>
    </source>
</evidence>
<organism evidence="2 4">
    <name type="scientific">Didymodactylos carnosus</name>
    <dbReference type="NCBI Taxonomy" id="1234261"/>
    <lineage>
        <taxon>Eukaryota</taxon>
        <taxon>Metazoa</taxon>
        <taxon>Spiralia</taxon>
        <taxon>Gnathifera</taxon>
        <taxon>Rotifera</taxon>
        <taxon>Eurotatoria</taxon>
        <taxon>Bdelloidea</taxon>
        <taxon>Philodinida</taxon>
        <taxon>Philodinidae</taxon>
        <taxon>Didymodactylos</taxon>
    </lineage>
</organism>
<name>A0A814EGH8_9BILA</name>
<dbReference type="OrthoDB" id="10042778at2759"/>
<dbReference type="Proteomes" id="UP000663829">
    <property type="component" value="Unassembled WGS sequence"/>
</dbReference>
<comment type="caution">
    <text evidence="2">The sequence shown here is derived from an EMBL/GenBank/DDBJ whole genome shotgun (WGS) entry which is preliminary data.</text>
</comment>
<protein>
    <recommendedName>
        <fullName evidence="5">MULE transposase domain-containing protein</fullName>
    </recommendedName>
</protein>
<accession>A0A814EGH8</accession>
<gene>
    <name evidence="2" type="ORF">GPM918_LOCUS12033</name>
    <name evidence="3" type="ORF">SRO942_LOCUS12034</name>
</gene>
<evidence type="ECO:0000313" key="4">
    <source>
        <dbReference type="Proteomes" id="UP000663829"/>
    </source>
</evidence>